<dbReference type="HOGENOM" id="CLU_004184_7_2_1"/>
<protein>
    <recommendedName>
        <fullName evidence="1">Heterokaryon incompatibility domain-containing protein</fullName>
    </recommendedName>
</protein>
<accession>A0A084QQ31</accession>
<dbReference type="AlphaFoldDB" id="A0A084QQ31"/>
<dbReference type="PANTHER" id="PTHR24148:SF73">
    <property type="entry name" value="HET DOMAIN PROTEIN (AFU_ORTHOLOGUE AFUA_8G01020)"/>
    <property type="match status" value="1"/>
</dbReference>
<evidence type="ECO:0000313" key="2">
    <source>
        <dbReference type="EMBL" id="KFA66066.1"/>
    </source>
</evidence>
<dbReference type="InterPro" id="IPR010730">
    <property type="entry name" value="HET"/>
</dbReference>
<reference evidence="2 3" key="1">
    <citation type="journal article" date="2014" name="BMC Genomics">
        <title>Comparative genome sequencing reveals chemotype-specific gene clusters in the toxigenic black mold Stachybotrys.</title>
        <authorList>
            <person name="Semeiks J."/>
            <person name="Borek D."/>
            <person name="Otwinowski Z."/>
            <person name="Grishin N.V."/>
        </authorList>
    </citation>
    <scope>NUCLEOTIDE SEQUENCE [LARGE SCALE GENOMIC DNA]</scope>
    <source>
        <strain evidence="2 3">IBT 40285</strain>
    </source>
</reference>
<dbReference type="InParanoid" id="A0A084QQ31"/>
<dbReference type="Pfam" id="PF26639">
    <property type="entry name" value="Het-6_barrel"/>
    <property type="match status" value="1"/>
</dbReference>
<dbReference type="OrthoDB" id="2157530at2759"/>
<sequence>MSGSYDYKPLADDEVRVLRLESRLIGSSDPLRAIIEHVTLGTDFLCLSYVWGAPPVTGILEIEGFALPIGSNLNDALIYLSPRKRIEDNSCDTASHSLSPPIWVDAICINQSDESEKSKLVHKMDLVHLAIQTIKNFHQDVVSGKFESSGTIQATTSMSDALTRMGEHLRQCFFNVDGSATKELRALQAFFAKPYWTRVWIMQEVILARNVSFLCGSDSVDRDEVRFAYFYYMVMFPESRPYKACIPKTVEKISTSPAATLGVFGPASGGKATLKSVLQSCHIAMESFTRDRTKVGPMKATDPRDYIFGIAGLARRDLEELGIKVDYKTSVQNLFTKVAIAYLEIRRDLDILGFCQFPKTKTNLPSWVPDWTMCLQAPVRLIGDEGQFNAASGTEPSLVITQHACQLHILGYRLGKIAQLGMDLNQCDDGPDVLQVLIDSFALLESHNGPSAYITKQAQEDAVWKTLILDSQKRVFQSAMPDDIQKSVGPRMRASSLVRDGYDAIKIFAQKKLRDASYCPDAELEARIVNYAQEAGIGLLFRRVFISETGHLSIGPSHVEVGDEVVILAGCTVPVVLRPQGDLFTLVGEAYVHGIMYGEYMETPNLSQICFSIL</sequence>
<feature type="domain" description="Heterokaryon incompatibility" evidence="1">
    <location>
        <begin position="44"/>
        <end position="204"/>
    </location>
</feature>
<dbReference type="PANTHER" id="PTHR24148">
    <property type="entry name" value="ANKYRIN REPEAT DOMAIN-CONTAINING PROTEIN 39 HOMOLOG-RELATED"/>
    <property type="match status" value="1"/>
</dbReference>
<dbReference type="Proteomes" id="UP000028524">
    <property type="component" value="Unassembled WGS sequence"/>
</dbReference>
<dbReference type="Pfam" id="PF06985">
    <property type="entry name" value="HET"/>
    <property type="match status" value="1"/>
</dbReference>
<dbReference type="EMBL" id="KL660504">
    <property type="protein sequence ID" value="KFA66066.1"/>
    <property type="molecule type" value="Genomic_DNA"/>
</dbReference>
<dbReference type="InterPro" id="IPR052895">
    <property type="entry name" value="HetReg/Transcr_Mod"/>
</dbReference>
<evidence type="ECO:0000313" key="3">
    <source>
        <dbReference type="Proteomes" id="UP000028524"/>
    </source>
</evidence>
<proteinExistence type="predicted"/>
<name>A0A084QQ31_STAC4</name>
<organism evidence="2 3">
    <name type="scientific">Stachybotrys chlorohalonatus (strain IBT 40285)</name>
    <dbReference type="NCBI Taxonomy" id="1283841"/>
    <lineage>
        <taxon>Eukaryota</taxon>
        <taxon>Fungi</taxon>
        <taxon>Dikarya</taxon>
        <taxon>Ascomycota</taxon>
        <taxon>Pezizomycotina</taxon>
        <taxon>Sordariomycetes</taxon>
        <taxon>Hypocreomycetidae</taxon>
        <taxon>Hypocreales</taxon>
        <taxon>Stachybotryaceae</taxon>
        <taxon>Stachybotrys</taxon>
    </lineage>
</organism>
<dbReference type="STRING" id="1283841.A0A084QQ31"/>
<evidence type="ECO:0000259" key="1">
    <source>
        <dbReference type="Pfam" id="PF06985"/>
    </source>
</evidence>
<gene>
    <name evidence="2" type="ORF">S40285_03674</name>
</gene>
<keyword evidence="3" id="KW-1185">Reference proteome</keyword>